<keyword evidence="5 8" id="KW-0564">Palmitate</keyword>
<keyword evidence="7 8" id="KW-0449">Lipoprotein</keyword>
<accession>A0ABF7QZZ0</accession>
<dbReference type="EMBL" id="CP019366">
    <property type="protein sequence ID" value="ASJ27708.1"/>
    <property type="molecule type" value="Genomic_DNA"/>
</dbReference>
<sequence length="336" mass="33967">EVKLAAESRISFFDSLIKIGQGFQEIFGIFGNAIGDILGLTAVKSGDKRSKVGEYFKTIGDGLTTTKKKLNELSDKISEAKNADGSTIEAVKGAISSANDVFEQLIASLTTLAGVAKEAGDTNIGDANNAGAAVAADKDGVDTIIKSVNAIIEVAKKSEVEISSGDAGNAVNAAANTDAPAALAANAGAGDNSGPKLAEEVSKADSWAMIDKIKDSKTTAGNLNQNNNNDAGTLAVGTPSHANGAKAATNADLAAAVALKAMTKGGKFSAAANEDGAVKAAAVTAVNKVLGILDLIIRKTVAINLDKIREAVKGIQYSETTTESAEASSTQPAATK</sequence>
<evidence type="ECO:0000256" key="8">
    <source>
        <dbReference type="RuleBase" id="RU363105"/>
    </source>
</evidence>
<reference evidence="10 11" key="1">
    <citation type="submission" date="2017-01" db="EMBL/GenBank/DDBJ databases">
        <title>Reassembled and rearranged: the organization and evolution of antigen-encoding plasmids in two relapsing fever Borrelia species.</title>
        <authorList>
            <person name="Barbour A.G."/>
            <person name="Dai Q."/>
            <person name="Miller S.C."/>
            <person name="Porcella S.F."/>
            <person name="Schwan T.G."/>
            <person name="Lopez J.E."/>
        </authorList>
    </citation>
    <scope>NUCLEOTIDE SEQUENCE [LARGE SCALE GENOMIC DNA]</scope>
    <source>
        <strain evidence="10 11">91E135</strain>
        <plasmid evidence="10 11">lpF33.5</plasmid>
    </source>
</reference>
<dbReference type="InterPro" id="IPR000680">
    <property type="entry name" value="Borrelia_lipo"/>
</dbReference>
<evidence type="ECO:0000256" key="7">
    <source>
        <dbReference type="ARBA" id="ARBA00023288"/>
    </source>
</evidence>
<keyword evidence="10" id="KW-0614">Plasmid</keyword>
<gene>
    <name evidence="10" type="primary">vlpB11</name>
    <name evidence="10" type="ORF">BT0_F23</name>
</gene>
<evidence type="ECO:0000313" key="10">
    <source>
        <dbReference type="EMBL" id="ASJ27708.1"/>
    </source>
</evidence>
<evidence type="ECO:0000256" key="2">
    <source>
        <dbReference type="ARBA" id="ARBA00004459"/>
    </source>
</evidence>
<comment type="function">
    <text evidence="1 8">The Vlp and Vsp proteins are antigenically distinct proteins, only one vlp or vsp gene is transcriptionally active at any one time. Switching between these genes is a mechanism of host immune response evasion.</text>
</comment>
<evidence type="ECO:0000313" key="11">
    <source>
        <dbReference type="Proteomes" id="UP000001205"/>
    </source>
</evidence>
<keyword evidence="6 8" id="KW-0998">Cell outer membrane</keyword>
<organism evidence="10 11">
    <name type="scientific">Borrelia turicatae (strain 91E135)</name>
    <dbReference type="NCBI Taxonomy" id="314724"/>
    <lineage>
        <taxon>Bacteria</taxon>
        <taxon>Pseudomonadati</taxon>
        <taxon>Spirochaetota</taxon>
        <taxon>Spirochaetia</taxon>
        <taxon>Spirochaetales</taxon>
        <taxon>Borreliaceae</taxon>
        <taxon>Borrelia</taxon>
    </lineage>
</organism>
<geneLocation type="plasmid" evidence="10 11">
    <name>lpF33.5</name>
</geneLocation>
<keyword evidence="11" id="KW-1185">Reference proteome</keyword>
<evidence type="ECO:0000256" key="9">
    <source>
        <dbReference type="SAM" id="MobiDB-lite"/>
    </source>
</evidence>
<evidence type="ECO:0000256" key="5">
    <source>
        <dbReference type="ARBA" id="ARBA00023139"/>
    </source>
</evidence>
<feature type="region of interest" description="Disordered" evidence="9">
    <location>
        <begin position="317"/>
        <end position="336"/>
    </location>
</feature>
<evidence type="ECO:0000256" key="4">
    <source>
        <dbReference type="ARBA" id="ARBA00023136"/>
    </source>
</evidence>
<evidence type="ECO:0000256" key="3">
    <source>
        <dbReference type="ARBA" id="ARBA00022729"/>
    </source>
</evidence>
<keyword evidence="4 8" id="KW-0472">Membrane</keyword>
<dbReference type="GO" id="GO:0009279">
    <property type="term" value="C:cell outer membrane"/>
    <property type="evidence" value="ECO:0007669"/>
    <property type="project" value="UniProtKB-SubCell"/>
</dbReference>
<comment type="subcellular location">
    <subcellularLocation>
        <location evidence="2 8">Cell outer membrane</location>
        <topology evidence="2 8">Lipid-anchor</topology>
    </subcellularLocation>
</comment>
<dbReference type="Proteomes" id="UP000001205">
    <property type="component" value="Plasmid lpF33.5"/>
</dbReference>
<feature type="compositionally biased region" description="Low complexity" evidence="9">
    <location>
        <begin position="318"/>
        <end position="336"/>
    </location>
</feature>
<proteinExistence type="predicted"/>
<dbReference type="KEGG" id="btu:BT0_F23"/>
<dbReference type="SUPFAM" id="SSF74748">
    <property type="entry name" value="Variable surface antigen VlsE"/>
    <property type="match status" value="1"/>
</dbReference>
<evidence type="ECO:0000256" key="1">
    <source>
        <dbReference type="ARBA" id="ARBA00003932"/>
    </source>
</evidence>
<name>A0ABF7QZZ0_BORT9</name>
<dbReference type="AlphaFoldDB" id="A0ABF7QZZ0"/>
<evidence type="ECO:0000256" key="6">
    <source>
        <dbReference type="ARBA" id="ARBA00023237"/>
    </source>
</evidence>
<protein>
    <recommendedName>
        <fullName evidence="8">Variable large protein</fullName>
    </recommendedName>
</protein>
<dbReference type="Pfam" id="PF00921">
    <property type="entry name" value="Lipoprotein_2"/>
    <property type="match status" value="1"/>
</dbReference>
<keyword evidence="3" id="KW-0732">Signal</keyword>